<protein>
    <submittedName>
        <fullName evidence="2">Uncharacterized protein</fullName>
    </submittedName>
</protein>
<gene>
    <name evidence="2" type="ORF">XBO1_2120001</name>
</gene>
<name>A0A077P5P1_XENBV</name>
<dbReference type="Proteomes" id="UP000028483">
    <property type="component" value="Unassembled WGS sequence"/>
</dbReference>
<organism evidence="2">
    <name type="scientific">Xenorhabdus bovienii str. oregonense</name>
    <dbReference type="NCBI Taxonomy" id="1398202"/>
    <lineage>
        <taxon>Bacteria</taxon>
        <taxon>Pseudomonadati</taxon>
        <taxon>Pseudomonadota</taxon>
        <taxon>Gammaproteobacteria</taxon>
        <taxon>Enterobacterales</taxon>
        <taxon>Morganellaceae</taxon>
        <taxon>Xenorhabdus</taxon>
    </lineage>
</organism>
<dbReference type="HOGENOM" id="CLU_1577898_0_0_6"/>
<evidence type="ECO:0000256" key="1">
    <source>
        <dbReference type="SAM" id="Phobius"/>
    </source>
</evidence>
<sequence length="175" mass="20779">MRVKTTFNERSNYSIHDHLVGIKLFIFCIKHKIFFVPESQDKAYPPLNTQGIKIYIDDDKKARKRITDIFTFKEQLTLLRCFSLERENTHGDFLAWLNQTSADFFASIKTMLTILVIFFIITIIKDYEAWNYILVTFFIFIMPLLTLICIFATSHMMDCKFITSVKLLYFSLRKK</sequence>
<feature type="transmembrane region" description="Helical" evidence="1">
    <location>
        <begin position="130"/>
        <end position="152"/>
    </location>
</feature>
<dbReference type="AlphaFoldDB" id="A0A077P5P1"/>
<evidence type="ECO:0000313" key="2">
    <source>
        <dbReference type="EMBL" id="CDH06119.1"/>
    </source>
</evidence>
<reference evidence="2" key="1">
    <citation type="submission" date="2013-07" db="EMBL/GenBank/DDBJ databases">
        <title>Sub-species coevolution in mutualistic symbiosis.</title>
        <authorList>
            <person name="Murfin K."/>
            <person name="Klassen J."/>
            <person name="Lee M."/>
            <person name="Forst S."/>
            <person name="Stock P."/>
            <person name="Goodrich-Blair H."/>
        </authorList>
    </citation>
    <scope>NUCLEOTIDE SEQUENCE [LARGE SCALE GENOMIC DNA]</scope>
    <source>
        <strain evidence="2">Oregonense</strain>
    </source>
</reference>
<keyword evidence="1" id="KW-0812">Transmembrane</keyword>
<dbReference type="EMBL" id="CBSX010000127">
    <property type="protein sequence ID" value="CDH06119.1"/>
    <property type="molecule type" value="Genomic_DNA"/>
</dbReference>
<keyword evidence="1" id="KW-0472">Membrane</keyword>
<feature type="transmembrane region" description="Helical" evidence="1">
    <location>
        <begin position="104"/>
        <end position="124"/>
    </location>
</feature>
<accession>A0A077P5P1</accession>
<proteinExistence type="predicted"/>
<keyword evidence="1" id="KW-1133">Transmembrane helix</keyword>
<comment type="caution">
    <text evidence="2">The sequence shown here is derived from an EMBL/GenBank/DDBJ whole genome shotgun (WGS) entry which is preliminary data.</text>
</comment>